<dbReference type="InterPro" id="IPR017871">
    <property type="entry name" value="ABC_transporter-like_CS"/>
</dbReference>
<evidence type="ECO:0000256" key="1">
    <source>
        <dbReference type="ARBA" id="ARBA00022448"/>
    </source>
</evidence>
<dbReference type="InterPro" id="IPR027417">
    <property type="entry name" value="P-loop_NTPase"/>
</dbReference>
<keyword evidence="6" id="KW-1185">Reference proteome</keyword>
<evidence type="ECO:0000313" key="6">
    <source>
        <dbReference type="Proteomes" id="UP000470875"/>
    </source>
</evidence>
<protein>
    <submittedName>
        <fullName evidence="5">ATP-binding cassette domain-containing protein</fullName>
    </submittedName>
</protein>
<comment type="caution">
    <text evidence="5">The sequence shown here is derived from an EMBL/GenBank/DDBJ whole genome shotgun (WGS) entry which is preliminary data.</text>
</comment>
<dbReference type="EMBL" id="VULO01000012">
    <property type="protein sequence ID" value="MSS85116.1"/>
    <property type="molecule type" value="Genomic_DNA"/>
</dbReference>
<organism evidence="5 6">
    <name type="scientific">Scrofimicrobium canadense</name>
    <dbReference type="NCBI Taxonomy" id="2652290"/>
    <lineage>
        <taxon>Bacteria</taxon>
        <taxon>Bacillati</taxon>
        <taxon>Actinomycetota</taxon>
        <taxon>Actinomycetes</taxon>
        <taxon>Actinomycetales</taxon>
        <taxon>Actinomycetaceae</taxon>
        <taxon>Scrofimicrobium</taxon>
    </lineage>
</organism>
<feature type="domain" description="ABC transporter" evidence="4">
    <location>
        <begin position="22"/>
        <end position="268"/>
    </location>
</feature>
<keyword evidence="2" id="KW-0547">Nucleotide-binding</keyword>
<dbReference type="GO" id="GO:0005524">
    <property type="term" value="F:ATP binding"/>
    <property type="evidence" value="ECO:0007669"/>
    <property type="project" value="UniProtKB-KW"/>
</dbReference>
<evidence type="ECO:0000259" key="4">
    <source>
        <dbReference type="PROSITE" id="PS50893"/>
    </source>
</evidence>
<evidence type="ECO:0000256" key="2">
    <source>
        <dbReference type="ARBA" id="ARBA00022741"/>
    </source>
</evidence>
<evidence type="ECO:0000313" key="5">
    <source>
        <dbReference type="EMBL" id="MSS85116.1"/>
    </source>
</evidence>
<dbReference type="InterPro" id="IPR003439">
    <property type="entry name" value="ABC_transporter-like_ATP-bd"/>
</dbReference>
<keyword evidence="3 5" id="KW-0067">ATP-binding</keyword>
<accession>A0A6N7WA51</accession>
<dbReference type="SMART" id="SM00382">
    <property type="entry name" value="AAA"/>
    <property type="match status" value="1"/>
</dbReference>
<dbReference type="InterPro" id="IPR050093">
    <property type="entry name" value="ABC_SmlMolc_Importer"/>
</dbReference>
<dbReference type="SUPFAM" id="SSF52540">
    <property type="entry name" value="P-loop containing nucleoside triphosphate hydrolases"/>
    <property type="match status" value="1"/>
</dbReference>
<gene>
    <name evidence="5" type="ORF">FYJ24_10160</name>
</gene>
<dbReference type="PANTHER" id="PTHR42781:SF4">
    <property type="entry name" value="SPERMIDINE_PUTRESCINE IMPORT ATP-BINDING PROTEIN POTA"/>
    <property type="match status" value="1"/>
</dbReference>
<evidence type="ECO:0000256" key="3">
    <source>
        <dbReference type="ARBA" id="ARBA00022840"/>
    </source>
</evidence>
<dbReference type="Proteomes" id="UP000470875">
    <property type="component" value="Unassembled WGS sequence"/>
</dbReference>
<keyword evidence="1" id="KW-0813">Transport</keyword>
<dbReference type="Pfam" id="PF00005">
    <property type="entry name" value="ABC_tran"/>
    <property type="match status" value="1"/>
</dbReference>
<dbReference type="AlphaFoldDB" id="A0A6N7WA51"/>
<dbReference type="Gene3D" id="3.40.50.300">
    <property type="entry name" value="P-loop containing nucleotide triphosphate hydrolases"/>
    <property type="match status" value="1"/>
</dbReference>
<dbReference type="GO" id="GO:0016887">
    <property type="term" value="F:ATP hydrolysis activity"/>
    <property type="evidence" value="ECO:0007669"/>
    <property type="project" value="InterPro"/>
</dbReference>
<dbReference type="PROSITE" id="PS00211">
    <property type="entry name" value="ABC_TRANSPORTER_1"/>
    <property type="match status" value="1"/>
</dbReference>
<dbReference type="PANTHER" id="PTHR42781">
    <property type="entry name" value="SPERMIDINE/PUTRESCINE IMPORT ATP-BINDING PROTEIN POTA"/>
    <property type="match status" value="1"/>
</dbReference>
<dbReference type="InterPro" id="IPR003593">
    <property type="entry name" value="AAA+_ATPase"/>
</dbReference>
<proteinExistence type="predicted"/>
<sequence>MGTSSHGNRFYHHDADTQLVSKRISTVTNSNELRVSITAQRGNFSLDIDHTFPSQSVTAVIGPNGAGKTTLLESVAGLLPTARGVIARGDTELLNTSSKRRVFVPPHVRRTALLRQKPQLFPHMTIGSNIAFGPESQGCDKNTVTKIVQHWAERLDLTDFLTRYPSQLSGGQQQRASLARALASRPETLLLDEPTTALDVNAATLFRRIVKEQIIDVLVTTILVTHTVEDVIGLADHVLVVDHGKVAHCGRTAQVLEEPRSTFVADFAGVNYLHGTASDDSINVDGIALHSSTSTAYGDALTAFPPTAVTLLPSTDYISPSQWTSRIVSIDARLFGFAIEVEQPRGLYAYVDLPYFHQYGFAVGDSVSLSVDPKVVRIYPR</sequence>
<reference evidence="5 6" key="1">
    <citation type="submission" date="2019-08" db="EMBL/GenBank/DDBJ databases">
        <title>In-depth cultivation of the pig gut microbiome towards novel bacterial diversity and tailored functional studies.</title>
        <authorList>
            <person name="Wylensek D."/>
            <person name="Hitch T.C.A."/>
            <person name="Clavel T."/>
        </authorList>
    </citation>
    <scope>NUCLEOTIDE SEQUENCE [LARGE SCALE GENOMIC DNA]</scope>
    <source>
        <strain evidence="5 6">WB03_NA08</strain>
    </source>
</reference>
<name>A0A6N7WA51_9ACTO</name>
<dbReference type="PROSITE" id="PS50893">
    <property type="entry name" value="ABC_TRANSPORTER_2"/>
    <property type="match status" value="1"/>
</dbReference>